<evidence type="ECO:0000256" key="1">
    <source>
        <dbReference type="ARBA" id="ARBA00022617"/>
    </source>
</evidence>
<dbReference type="GO" id="GO:0046872">
    <property type="term" value="F:metal ion binding"/>
    <property type="evidence" value="ECO:0007669"/>
    <property type="project" value="UniProtKB-KW"/>
</dbReference>
<dbReference type="GeneID" id="81394431"/>
<reference evidence="4" key="1">
    <citation type="submission" date="2022-11" db="EMBL/GenBank/DDBJ databases">
        <authorList>
            <person name="Petersen C."/>
        </authorList>
    </citation>
    <scope>NUCLEOTIDE SEQUENCE</scope>
    <source>
        <strain evidence="4">IBT 34128</strain>
    </source>
</reference>
<sequence length="259" mass="29521">MAEVDLPSQIKATIKEPHSVVNRLNTARIPLCLPPSVKTPIYYTLGFARWAEIYLGLEEVWHSQIGDPADWTDLSDDPKAYASDQDRVQAVLRKICLPELLRTRRLEGDFAALKALDPTIANLDLAKENVGTQFRSYIKEHIPTKPHLLVAYIWIMYQALFNGGRFIRMQLLKAGPDFWGLTEKEMDPTAFPSPLSFWCVEEADVVQAEFRNRVVKADNLLTETERQEILQESLEIFRRCELITHQLDEDVAAGLKAAN</sequence>
<organism evidence="4 5">
    <name type="scientific">Penicillium alfredii</name>
    <dbReference type="NCBI Taxonomy" id="1506179"/>
    <lineage>
        <taxon>Eukaryota</taxon>
        <taxon>Fungi</taxon>
        <taxon>Dikarya</taxon>
        <taxon>Ascomycota</taxon>
        <taxon>Pezizomycotina</taxon>
        <taxon>Eurotiomycetes</taxon>
        <taxon>Eurotiomycetidae</taxon>
        <taxon>Eurotiales</taxon>
        <taxon>Aspergillaceae</taxon>
        <taxon>Penicillium</taxon>
    </lineage>
</organism>
<dbReference type="InterPro" id="IPR002051">
    <property type="entry name" value="Haem_Oase"/>
</dbReference>
<dbReference type="OrthoDB" id="652091at2759"/>
<evidence type="ECO:0008006" key="6">
    <source>
        <dbReference type="Google" id="ProtNLM"/>
    </source>
</evidence>
<evidence type="ECO:0000313" key="5">
    <source>
        <dbReference type="Proteomes" id="UP001141434"/>
    </source>
</evidence>
<dbReference type="GO" id="GO:0004392">
    <property type="term" value="F:heme oxygenase (decyclizing) activity"/>
    <property type="evidence" value="ECO:0007669"/>
    <property type="project" value="InterPro"/>
</dbReference>
<accession>A0A9W9K760</accession>
<dbReference type="PANTHER" id="PTHR10720">
    <property type="entry name" value="HEME OXYGENASE"/>
    <property type="match status" value="1"/>
</dbReference>
<name>A0A9W9K760_9EURO</name>
<evidence type="ECO:0000256" key="2">
    <source>
        <dbReference type="ARBA" id="ARBA00022723"/>
    </source>
</evidence>
<dbReference type="Pfam" id="PF01126">
    <property type="entry name" value="Heme_oxygenase"/>
    <property type="match status" value="1"/>
</dbReference>
<dbReference type="InterPro" id="IPR016053">
    <property type="entry name" value="Haem_Oase-like"/>
</dbReference>
<dbReference type="Proteomes" id="UP001141434">
    <property type="component" value="Unassembled WGS sequence"/>
</dbReference>
<keyword evidence="2" id="KW-0479">Metal-binding</keyword>
<dbReference type="PANTHER" id="PTHR10720:SF0">
    <property type="entry name" value="HEME OXYGENASE"/>
    <property type="match status" value="1"/>
</dbReference>
<evidence type="ECO:0000256" key="3">
    <source>
        <dbReference type="ARBA" id="ARBA00023004"/>
    </source>
</evidence>
<dbReference type="GO" id="GO:0006788">
    <property type="term" value="P:heme oxidation"/>
    <property type="evidence" value="ECO:0007669"/>
    <property type="project" value="InterPro"/>
</dbReference>
<dbReference type="CDD" id="cd19165">
    <property type="entry name" value="HemeO"/>
    <property type="match status" value="1"/>
</dbReference>
<reference evidence="4" key="2">
    <citation type="journal article" date="2023" name="IMA Fungus">
        <title>Comparative genomic study of the Penicillium genus elucidates a diverse pangenome and 15 lateral gene transfer events.</title>
        <authorList>
            <person name="Petersen C."/>
            <person name="Sorensen T."/>
            <person name="Nielsen M.R."/>
            <person name="Sondergaard T.E."/>
            <person name="Sorensen J.L."/>
            <person name="Fitzpatrick D.A."/>
            <person name="Frisvad J.C."/>
            <person name="Nielsen K.L."/>
        </authorList>
    </citation>
    <scope>NUCLEOTIDE SEQUENCE</scope>
    <source>
        <strain evidence="4">IBT 34128</strain>
    </source>
</reference>
<dbReference type="InterPro" id="IPR016084">
    <property type="entry name" value="Haem_Oase-like_multi-hlx"/>
</dbReference>
<comment type="caution">
    <text evidence="4">The sequence shown here is derived from an EMBL/GenBank/DDBJ whole genome shotgun (WGS) entry which is preliminary data.</text>
</comment>
<keyword evidence="5" id="KW-1185">Reference proteome</keyword>
<dbReference type="EMBL" id="JAPMSZ010000007">
    <property type="protein sequence ID" value="KAJ5095325.1"/>
    <property type="molecule type" value="Genomic_DNA"/>
</dbReference>
<gene>
    <name evidence="4" type="ORF">NUU61_004681</name>
</gene>
<protein>
    <recommendedName>
        <fullName evidence="6">Heme-binding peroxidase</fullName>
    </recommendedName>
</protein>
<dbReference type="RefSeq" id="XP_056510876.1">
    <property type="nucleotide sequence ID" value="XM_056655263.1"/>
</dbReference>
<proteinExistence type="predicted"/>
<dbReference type="AlphaFoldDB" id="A0A9W9K760"/>
<dbReference type="Gene3D" id="1.20.910.10">
    <property type="entry name" value="Heme oxygenase-like"/>
    <property type="match status" value="1"/>
</dbReference>
<evidence type="ECO:0000313" key="4">
    <source>
        <dbReference type="EMBL" id="KAJ5095325.1"/>
    </source>
</evidence>
<dbReference type="SUPFAM" id="SSF48613">
    <property type="entry name" value="Heme oxygenase-like"/>
    <property type="match status" value="1"/>
</dbReference>
<keyword evidence="1" id="KW-0349">Heme</keyword>
<keyword evidence="3" id="KW-0408">Iron</keyword>